<proteinExistence type="predicted"/>
<accession>A0AA36D6D7</accession>
<evidence type="ECO:0000313" key="3">
    <source>
        <dbReference type="EMBL" id="CAJ0581938.1"/>
    </source>
</evidence>
<dbReference type="SMART" id="SM00473">
    <property type="entry name" value="PAN_AP"/>
    <property type="match status" value="1"/>
</dbReference>
<dbReference type="InterPro" id="IPR003609">
    <property type="entry name" value="Pan_app"/>
</dbReference>
<reference evidence="3" key="1">
    <citation type="submission" date="2023-06" db="EMBL/GenBank/DDBJ databases">
        <authorList>
            <person name="Delattre M."/>
        </authorList>
    </citation>
    <scope>NUCLEOTIDE SEQUENCE</scope>
    <source>
        <strain evidence="3">AF72</strain>
    </source>
</reference>
<dbReference type="Proteomes" id="UP001177023">
    <property type="component" value="Unassembled WGS sequence"/>
</dbReference>
<evidence type="ECO:0000259" key="2">
    <source>
        <dbReference type="PROSITE" id="PS50948"/>
    </source>
</evidence>
<comment type="caution">
    <text evidence="3">The sequence shown here is derived from an EMBL/GenBank/DDBJ whole genome shotgun (WGS) entry which is preliminary data.</text>
</comment>
<name>A0AA36D6D7_9BILA</name>
<feature type="compositionally biased region" description="Polar residues" evidence="1">
    <location>
        <begin position="200"/>
        <end position="216"/>
    </location>
</feature>
<feature type="region of interest" description="Disordered" evidence="1">
    <location>
        <begin position="153"/>
        <end position="225"/>
    </location>
</feature>
<evidence type="ECO:0000256" key="1">
    <source>
        <dbReference type="SAM" id="MobiDB-lite"/>
    </source>
</evidence>
<dbReference type="GO" id="GO:0009653">
    <property type="term" value="P:anatomical structure morphogenesis"/>
    <property type="evidence" value="ECO:0007669"/>
    <property type="project" value="TreeGrafter"/>
</dbReference>
<sequence>MKPDRFVQSKEGVDYYQRTCYHSPPTIMRDWDRDDPLPEQCFEMAQGKVLIGIVDQLLDKISSLEMCQKSCLDAKKNSGVVCKSAMWYPKEKECIIASQDKHDIAELYIEDPNSVYLENKCAEGAKATENSIIASTSTTASPITLNTLVSQPAATGAEDDDDDITDEPFHVEGEHPMNSLNSVAAPPAQQPDPPIEESGYGNSRQAVNSVTQTESPLTPAATIDPKVIDSYQMPEKKDEAPVEAKTPAISDYYGKPSMGVEATPNKYQTVPPSLAVVNPDPYQEPKSSAVEATPTSGYRRRLRDDRMSKCFSEVNPTYPLMAERVMKAYSIEQCADICRLCRFCLRGQRCAGMAFDLIRENCALSSRALDNGGRPDSTSSMVYFARSALC</sequence>
<dbReference type="AlphaFoldDB" id="A0AA36D6D7"/>
<protein>
    <recommendedName>
        <fullName evidence="2">Apple domain-containing protein</fullName>
    </recommendedName>
</protein>
<dbReference type="Pfam" id="PF00024">
    <property type="entry name" value="PAN_1"/>
    <property type="match status" value="1"/>
</dbReference>
<dbReference type="InterPro" id="IPR052774">
    <property type="entry name" value="Celegans_DevNeuronal_Protein"/>
</dbReference>
<dbReference type="PANTHER" id="PTHR47327">
    <property type="entry name" value="FI18240P1-RELATED"/>
    <property type="match status" value="1"/>
</dbReference>
<feature type="non-terminal residue" evidence="3">
    <location>
        <position position="1"/>
    </location>
</feature>
<feature type="domain" description="Apple" evidence="2">
    <location>
        <begin position="41"/>
        <end position="121"/>
    </location>
</feature>
<dbReference type="CDD" id="cd01099">
    <property type="entry name" value="PAN_AP_HGF"/>
    <property type="match status" value="1"/>
</dbReference>
<dbReference type="EMBL" id="CATQJA010002664">
    <property type="protein sequence ID" value="CAJ0581938.1"/>
    <property type="molecule type" value="Genomic_DNA"/>
</dbReference>
<feature type="compositionally biased region" description="Acidic residues" evidence="1">
    <location>
        <begin position="157"/>
        <end position="166"/>
    </location>
</feature>
<evidence type="ECO:0000313" key="4">
    <source>
        <dbReference type="Proteomes" id="UP001177023"/>
    </source>
</evidence>
<dbReference type="Gene3D" id="3.50.4.10">
    <property type="entry name" value="Hepatocyte Growth Factor"/>
    <property type="match status" value="1"/>
</dbReference>
<keyword evidence="4" id="KW-1185">Reference proteome</keyword>
<dbReference type="SUPFAM" id="SSF57414">
    <property type="entry name" value="Hairpin loop containing domain-like"/>
    <property type="match status" value="1"/>
</dbReference>
<organism evidence="3 4">
    <name type="scientific">Mesorhabditis spiculigera</name>
    <dbReference type="NCBI Taxonomy" id="96644"/>
    <lineage>
        <taxon>Eukaryota</taxon>
        <taxon>Metazoa</taxon>
        <taxon>Ecdysozoa</taxon>
        <taxon>Nematoda</taxon>
        <taxon>Chromadorea</taxon>
        <taxon>Rhabditida</taxon>
        <taxon>Rhabditina</taxon>
        <taxon>Rhabditomorpha</taxon>
        <taxon>Rhabditoidea</taxon>
        <taxon>Rhabditidae</taxon>
        <taxon>Mesorhabditinae</taxon>
        <taxon>Mesorhabditis</taxon>
    </lineage>
</organism>
<gene>
    <name evidence="3" type="ORF">MSPICULIGERA_LOCUS20087</name>
</gene>
<dbReference type="PROSITE" id="PS50948">
    <property type="entry name" value="PAN"/>
    <property type="match status" value="1"/>
</dbReference>
<dbReference type="PANTHER" id="PTHR47327:SF12">
    <property type="entry name" value="APPLE DOMAIN-CONTAINING PROTEIN"/>
    <property type="match status" value="1"/>
</dbReference>